<proteinExistence type="predicted"/>
<protein>
    <recommendedName>
        <fullName evidence="2">Halobacterial output domain-containing protein</fullName>
    </recommendedName>
</protein>
<evidence type="ECO:0000313" key="3">
    <source>
        <dbReference type="EMBL" id="MWG36385.1"/>
    </source>
</evidence>
<sequence>MSAGPTESLVVDIVYELADARGVDPLSIPPLGDSVDVDALTTLLETSRDGPTELFSEATFSVGSDEVRVASDGSVAVNPHDTESTPRLHRSASD</sequence>
<evidence type="ECO:0000259" key="2">
    <source>
        <dbReference type="Pfam" id="PF18545"/>
    </source>
</evidence>
<evidence type="ECO:0000256" key="1">
    <source>
        <dbReference type="SAM" id="MobiDB-lite"/>
    </source>
</evidence>
<dbReference type="InterPro" id="IPR040624">
    <property type="entry name" value="HalOD1"/>
</dbReference>
<dbReference type="OrthoDB" id="271604at2157"/>
<dbReference type="EMBL" id="WSZK01000034">
    <property type="protein sequence ID" value="MWG36385.1"/>
    <property type="molecule type" value="Genomic_DNA"/>
</dbReference>
<name>A0A6B0GW60_9EURY</name>
<accession>A0A6B0GW60</accession>
<feature type="region of interest" description="Disordered" evidence="1">
    <location>
        <begin position="73"/>
        <end position="94"/>
    </location>
</feature>
<dbReference type="Pfam" id="PF18545">
    <property type="entry name" value="HalOD1"/>
    <property type="match status" value="1"/>
</dbReference>
<organism evidence="3 4">
    <name type="scientific">Halomarina oriensis</name>
    <dbReference type="NCBI Taxonomy" id="671145"/>
    <lineage>
        <taxon>Archaea</taxon>
        <taxon>Methanobacteriati</taxon>
        <taxon>Methanobacteriota</taxon>
        <taxon>Stenosarchaea group</taxon>
        <taxon>Halobacteria</taxon>
        <taxon>Halobacteriales</taxon>
        <taxon>Natronomonadaceae</taxon>
        <taxon>Halomarina</taxon>
    </lineage>
</organism>
<dbReference type="RefSeq" id="WP_158206039.1">
    <property type="nucleotide sequence ID" value="NZ_WSZK01000034.1"/>
</dbReference>
<dbReference type="Proteomes" id="UP000451471">
    <property type="component" value="Unassembled WGS sequence"/>
</dbReference>
<dbReference type="AlphaFoldDB" id="A0A6B0GW60"/>
<keyword evidence="4" id="KW-1185">Reference proteome</keyword>
<feature type="domain" description="Halobacterial output" evidence="2">
    <location>
        <begin position="6"/>
        <end position="79"/>
    </location>
</feature>
<gene>
    <name evidence="3" type="ORF">GQS65_18160</name>
</gene>
<feature type="compositionally biased region" description="Basic and acidic residues" evidence="1">
    <location>
        <begin position="80"/>
        <end position="94"/>
    </location>
</feature>
<evidence type="ECO:0000313" key="4">
    <source>
        <dbReference type="Proteomes" id="UP000451471"/>
    </source>
</evidence>
<reference evidence="3 4" key="1">
    <citation type="submission" date="2019-12" db="EMBL/GenBank/DDBJ databases">
        <title>Halocatena pleomorpha gen. nov. sp. nov., an extremely halophilic archaeon of family Halobacteriaceae isolated from saltpan soil.</title>
        <authorList>
            <person name="Pal Y."/>
            <person name="Verma A."/>
            <person name="Krishnamurthi S."/>
            <person name="Kumar P."/>
        </authorList>
    </citation>
    <scope>NUCLEOTIDE SEQUENCE [LARGE SCALE GENOMIC DNA]</scope>
    <source>
        <strain evidence="3 4">JCM 16495</strain>
    </source>
</reference>
<comment type="caution">
    <text evidence="3">The sequence shown here is derived from an EMBL/GenBank/DDBJ whole genome shotgun (WGS) entry which is preliminary data.</text>
</comment>